<comment type="caution">
    <text evidence="2">The sequence shown here is derived from an EMBL/GenBank/DDBJ whole genome shotgun (WGS) entry which is preliminary data.</text>
</comment>
<keyword evidence="1" id="KW-0175">Coiled coil</keyword>
<sequence length="411" mass="49046">MIEYFHEQLFNTSEKVQKYVKLLEKTTRKHVFSILKKDKLNYLLRKTLLKKLAQEKKNRETRQNQEQKKFLQRIKEETDALNKEQQEKKLKIRTDKEEEWQVSKEKLEKLKNVRTLVYSEGNKRFFNVKKQKPLFRKIEDRFFVNEVIPQRIQYNKSLYERKEIIRSMSIEDINYHEKKYLQELKASKNSLIEKYRRQKLTNLINENELSIYKAKIFSIIKAEEEKKVEDERLRELYKKSLREKKYQYGNLAQELYSSLKLPQKLIKTSPRKAKLKPKMPSSVKILKNYDKISKSTSKDPSKKAKSETKLLIQSKSVDYLHQMRILRASSPLKHHILLTSSNIKDILSSIDSKPNKLASIINITKTLEKKTKKLEFLYDTPKISILQSEAISNAYINSIQAKIAWLNNLQK</sequence>
<evidence type="ECO:0000313" key="3">
    <source>
        <dbReference type="Proteomes" id="UP000187209"/>
    </source>
</evidence>
<proteinExistence type="predicted"/>
<evidence type="ECO:0000313" key="2">
    <source>
        <dbReference type="EMBL" id="OMJ89601.1"/>
    </source>
</evidence>
<gene>
    <name evidence="2" type="ORF">SteCoe_8228</name>
</gene>
<dbReference type="OrthoDB" id="307010at2759"/>
<organism evidence="2 3">
    <name type="scientific">Stentor coeruleus</name>
    <dbReference type="NCBI Taxonomy" id="5963"/>
    <lineage>
        <taxon>Eukaryota</taxon>
        <taxon>Sar</taxon>
        <taxon>Alveolata</taxon>
        <taxon>Ciliophora</taxon>
        <taxon>Postciliodesmatophora</taxon>
        <taxon>Heterotrichea</taxon>
        <taxon>Heterotrichida</taxon>
        <taxon>Stentoridae</taxon>
        <taxon>Stentor</taxon>
    </lineage>
</organism>
<evidence type="ECO:0000256" key="1">
    <source>
        <dbReference type="SAM" id="Coils"/>
    </source>
</evidence>
<name>A0A1R2CKT6_9CILI</name>
<protein>
    <submittedName>
        <fullName evidence="2">Uncharacterized protein</fullName>
    </submittedName>
</protein>
<dbReference type="AlphaFoldDB" id="A0A1R2CKT6"/>
<dbReference type="Proteomes" id="UP000187209">
    <property type="component" value="Unassembled WGS sequence"/>
</dbReference>
<dbReference type="EMBL" id="MPUH01000122">
    <property type="protein sequence ID" value="OMJ89601.1"/>
    <property type="molecule type" value="Genomic_DNA"/>
</dbReference>
<keyword evidence="3" id="KW-1185">Reference proteome</keyword>
<feature type="coiled-coil region" evidence="1">
    <location>
        <begin position="49"/>
        <end position="91"/>
    </location>
</feature>
<reference evidence="2 3" key="1">
    <citation type="submission" date="2016-11" db="EMBL/GenBank/DDBJ databases">
        <title>The macronuclear genome of Stentor coeruleus: a giant cell with tiny introns.</title>
        <authorList>
            <person name="Slabodnick M."/>
            <person name="Ruby J.G."/>
            <person name="Reiff S.B."/>
            <person name="Swart E.C."/>
            <person name="Gosai S."/>
            <person name="Prabakaran S."/>
            <person name="Witkowska E."/>
            <person name="Larue G.E."/>
            <person name="Fisher S."/>
            <person name="Freeman R.M."/>
            <person name="Gunawardena J."/>
            <person name="Chu W."/>
            <person name="Stover N.A."/>
            <person name="Gregory B.D."/>
            <person name="Nowacki M."/>
            <person name="Derisi J."/>
            <person name="Roy S.W."/>
            <person name="Marshall W.F."/>
            <person name="Sood P."/>
        </authorList>
    </citation>
    <scope>NUCLEOTIDE SEQUENCE [LARGE SCALE GENOMIC DNA]</scope>
    <source>
        <strain evidence="2">WM001</strain>
    </source>
</reference>
<feature type="coiled-coil region" evidence="1">
    <location>
        <begin position="181"/>
        <end position="239"/>
    </location>
</feature>
<accession>A0A1R2CKT6</accession>